<dbReference type="Pfam" id="PF00069">
    <property type="entry name" value="Pkinase"/>
    <property type="match status" value="1"/>
</dbReference>
<feature type="domain" description="Protein kinase" evidence="1">
    <location>
        <begin position="262"/>
        <end position="515"/>
    </location>
</feature>
<dbReference type="GO" id="GO:0004672">
    <property type="term" value="F:protein kinase activity"/>
    <property type="evidence" value="ECO:0007669"/>
    <property type="project" value="InterPro"/>
</dbReference>
<reference evidence="2" key="1">
    <citation type="journal article" date="2020" name="mSystems">
        <title>Genome- and Community-Level Interaction Insights into Carbon Utilization and Element Cycling Functions of Hydrothermarchaeota in Hydrothermal Sediment.</title>
        <authorList>
            <person name="Zhou Z."/>
            <person name="Liu Y."/>
            <person name="Xu W."/>
            <person name="Pan J."/>
            <person name="Luo Z.H."/>
            <person name="Li M."/>
        </authorList>
    </citation>
    <scope>NUCLEOTIDE SEQUENCE [LARGE SCALE GENOMIC DNA]</scope>
    <source>
        <strain evidence="2">HyVt-74</strain>
    </source>
</reference>
<dbReference type="PANTHER" id="PTHR44167">
    <property type="entry name" value="OVARIAN-SPECIFIC SERINE/THREONINE-PROTEIN KINASE LOK-RELATED"/>
    <property type="match status" value="1"/>
</dbReference>
<dbReference type="PANTHER" id="PTHR44167:SF24">
    <property type="entry name" value="SERINE_THREONINE-PROTEIN KINASE CHK2"/>
    <property type="match status" value="1"/>
</dbReference>
<accession>A0A7C5HFK7</accession>
<dbReference type="SUPFAM" id="SSF56112">
    <property type="entry name" value="Protein kinase-like (PK-like)"/>
    <property type="match status" value="1"/>
</dbReference>
<dbReference type="PROSITE" id="PS50011">
    <property type="entry name" value="PROTEIN_KINASE_DOM"/>
    <property type="match status" value="1"/>
</dbReference>
<dbReference type="Gene3D" id="1.10.510.10">
    <property type="entry name" value="Transferase(Phosphotransferase) domain 1"/>
    <property type="match status" value="1"/>
</dbReference>
<dbReference type="InterPro" id="IPR057929">
    <property type="entry name" value="RamC_N"/>
</dbReference>
<dbReference type="GO" id="GO:0005524">
    <property type="term" value="F:ATP binding"/>
    <property type="evidence" value="ECO:0007669"/>
    <property type="project" value="InterPro"/>
</dbReference>
<dbReference type="InterPro" id="IPR000719">
    <property type="entry name" value="Prot_kinase_dom"/>
</dbReference>
<dbReference type="Pfam" id="PF25816">
    <property type="entry name" value="RamC_N"/>
    <property type="match status" value="1"/>
</dbReference>
<dbReference type="InterPro" id="IPR011009">
    <property type="entry name" value="Kinase-like_dom_sf"/>
</dbReference>
<dbReference type="AlphaFoldDB" id="A0A7C5HFK7"/>
<feature type="non-terminal residue" evidence="2">
    <location>
        <position position="515"/>
    </location>
</feature>
<proteinExistence type="predicted"/>
<dbReference type="SMART" id="SM00220">
    <property type="entry name" value="S_TKc"/>
    <property type="match status" value="1"/>
</dbReference>
<evidence type="ECO:0000313" key="2">
    <source>
        <dbReference type="EMBL" id="HHE04651.1"/>
    </source>
</evidence>
<sequence>MWLVHRQQGKKLPVSLVRVFDFSTRDIKIKRNKKIMYQFLDYFYYILLDGLFYKNIEEYVPEQSVFYDYIKANLPKGWQIEKNGLWFYTYPKNTQLPLQGWKIHISARQNNSLDILKDASSILFEEGVSFKFSLDKFIFSLINSKNWHRGGAGKFITVYPENTEQFKSVIESLYQKLQHYEGPYILSDARYKDAKVVYYRYGGVAPRTILSVEGYHIPVINDPEGNMVPDIRNPFYTPPDWVKDPFGKEPKRYKDILLKNRYKVLSSITYNNTGGIYLAIDTFTNSKVVIKEARSFIDVDESGLTAQDVLKKEYEILKEIEYLHIAPRALDLFKEWEHLFLVEELVEGQDLREFVAVNSPLLKINPSIRDFENYLENFKKIFVNLIHSVKILHQHGIVFRDLSHNNILVSHDLTIKLIDFESAYFKGDKRWLHILTPGFASKEALEGKAPSENDDYYAIAQNMVAYLFPANAFFDLCPLCRETYIEELLKDLHFPKEIKNIINALSNKNHAGFTI</sequence>
<comment type="caution">
    <text evidence="2">The sequence shown here is derived from an EMBL/GenBank/DDBJ whole genome shotgun (WGS) entry which is preliminary data.</text>
</comment>
<dbReference type="Proteomes" id="UP000886110">
    <property type="component" value="Unassembled WGS sequence"/>
</dbReference>
<dbReference type="EMBL" id="DRTB01000080">
    <property type="protein sequence ID" value="HHE04651.1"/>
    <property type="molecule type" value="Genomic_DNA"/>
</dbReference>
<name>A0A7C5HFK7_UNCW3</name>
<evidence type="ECO:0000259" key="1">
    <source>
        <dbReference type="PROSITE" id="PS50011"/>
    </source>
</evidence>
<organism evidence="2">
    <name type="scientific">candidate division WOR-3 bacterium</name>
    <dbReference type="NCBI Taxonomy" id="2052148"/>
    <lineage>
        <taxon>Bacteria</taxon>
        <taxon>Bacteria division WOR-3</taxon>
    </lineage>
</organism>
<gene>
    <name evidence="2" type="ORF">ENL19_01155</name>
</gene>
<protein>
    <recommendedName>
        <fullName evidence="1">Protein kinase domain-containing protein</fullName>
    </recommendedName>
</protein>